<comment type="caution">
    <text evidence="1">The sequence shown here is derived from an EMBL/GenBank/DDBJ whole genome shotgun (WGS) entry which is preliminary data.</text>
</comment>
<proteinExistence type="predicted"/>
<evidence type="ECO:0000313" key="2">
    <source>
        <dbReference type="Proteomes" id="UP000004057"/>
    </source>
</evidence>
<dbReference type="Proteomes" id="UP000004057">
    <property type="component" value="Unassembled WGS sequence"/>
</dbReference>
<sequence length="330" mass="38505">MKRLLTLFSVFVLGFGSSLGVVSCTVRAKHEPDDNDELDRNQDLEILNQIKKEAKQTLSTWWQSKTMIDIIKDYPEQISSYEELVAELKTKNDGLLTLTSTAISKYRFLNQLLIGFKAEFDNLNQHLQDRYSNYYVDIMPLFLGENDISFDLYNINFDKIAKLLADTPQAVLGITVQVNIAYEVRFKGIPSRDNIQVSITTTNDSEVLNNIQDKVENYFVNFLDTIFKPKNYWIISDQFYMNKDIVWPIISKELSDRNISFQHHIKFPILQKTNKSNVYLRQTLFPSDSVLAWAGEGYDPQQLTWQNFLSFYKKNLLILKIFKLKRAIIF</sequence>
<evidence type="ECO:0008006" key="3">
    <source>
        <dbReference type="Google" id="ProtNLM"/>
    </source>
</evidence>
<organism evidence="1 2">
    <name type="scientific">Spiroplasma melliferum KC3</name>
    <dbReference type="NCBI Taxonomy" id="570509"/>
    <lineage>
        <taxon>Bacteria</taxon>
        <taxon>Bacillati</taxon>
        <taxon>Mycoplasmatota</taxon>
        <taxon>Mollicutes</taxon>
        <taxon>Entomoplasmatales</taxon>
        <taxon>Spiroplasmataceae</taxon>
        <taxon>Spiroplasma</taxon>
    </lineage>
</organism>
<dbReference type="EMBL" id="AGBZ02000001">
    <property type="protein sequence ID" value="KAI93128.1"/>
    <property type="molecule type" value="Genomic_DNA"/>
</dbReference>
<gene>
    <name evidence="1" type="ORF">SPM_001495</name>
</gene>
<protein>
    <recommendedName>
        <fullName evidence="3">Lipoprotein</fullName>
    </recommendedName>
</protein>
<evidence type="ECO:0000313" key="1">
    <source>
        <dbReference type="EMBL" id="KAI93128.1"/>
    </source>
</evidence>
<dbReference type="AlphaFoldDB" id="A0AAI9X1I5"/>
<name>A0AAI9X1I5_SPIME</name>
<dbReference type="PROSITE" id="PS51257">
    <property type="entry name" value="PROKAR_LIPOPROTEIN"/>
    <property type="match status" value="1"/>
</dbReference>
<reference evidence="1 2" key="1">
    <citation type="journal article" date="2012" name="J. Proteome Res.">
        <title>Application of Spiroplasma melliferum proteogenomic profiling for the discovery of virulence factors and pathogenicity mechanisms in host-associated spiroplasmas.</title>
        <authorList>
            <person name="Alexeev D."/>
            <person name="Kostrjukova E."/>
            <person name="Aliper A."/>
            <person name="Popenko A."/>
            <person name="Bazaleev N."/>
            <person name="Tyakht A."/>
            <person name="Selezneva O."/>
            <person name="Akopian T."/>
            <person name="Prichodko E."/>
            <person name="Kondratov I."/>
            <person name="Chukin M."/>
            <person name="Demina I."/>
            <person name="Galyamina M."/>
            <person name="Kamashev D."/>
            <person name="Vanyushkina A."/>
            <person name="Ladygina V."/>
            <person name="Levitskii S."/>
            <person name="Lazarev V."/>
            <person name="Govorun V."/>
        </authorList>
    </citation>
    <scope>NUCLEOTIDE SEQUENCE [LARGE SCALE GENOMIC DNA]</scope>
    <source>
        <strain evidence="1 2">KC3</strain>
    </source>
</reference>
<dbReference type="RefSeq" id="WP_004027831.1">
    <property type="nucleotide sequence ID" value="NZ_AGBZ02000001.1"/>
</dbReference>
<accession>A0AAI9X1I5</accession>